<name>A0ABQ7D4K9_BRACR</name>
<accession>A0ABQ7D4K9</accession>
<comment type="caution">
    <text evidence="1">The sequence shown here is derived from an EMBL/GenBank/DDBJ whole genome shotgun (WGS) entry which is preliminary data.</text>
</comment>
<protein>
    <submittedName>
        <fullName evidence="1">Uncharacterized protein</fullName>
    </submittedName>
</protein>
<keyword evidence="2" id="KW-1185">Reference proteome</keyword>
<proteinExistence type="predicted"/>
<sequence length="225" mass="24856">MGNICSYLACGEQSFIIGVSQDSLGRSMCLSCSELYSSTSGANLLLLEVSKIHLLLPPLPFTTANPGVCSHFHTMTDSVDKRLKSDFINALWLRYGNIGAGRLFLATCSVFSPNLVKLFCCFSGVKMARSSSSYSFVHHHRKTPYQIALVQMSPMRLLAISLSRKCSVSSPNPRPREIFIYLLLSGENLSTTVPLCPLGAGRCNDLHFNESRGFRWCCDVTCYCD</sequence>
<dbReference type="Proteomes" id="UP000266723">
    <property type="component" value="Unassembled WGS sequence"/>
</dbReference>
<reference evidence="1 2" key="1">
    <citation type="journal article" date="2020" name="BMC Genomics">
        <title>Intraspecific diversification of the crop wild relative Brassica cretica Lam. using demographic model selection.</title>
        <authorList>
            <person name="Kioukis A."/>
            <person name="Michalopoulou V.A."/>
            <person name="Briers L."/>
            <person name="Pirintsos S."/>
            <person name="Studholme D.J."/>
            <person name="Pavlidis P."/>
            <person name="Sarris P.F."/>
        </authorList>
    </citation>
    <scope>NUCLEOTIDE SEQUENCE [LARGE SCALE GENOMIC DNA]</scope>
    <source>
        <strain evidence="2">cv. PFS-1207/04</strain>
    </source>
</reference>
<evidence type="ECO:0000313" key="2">
    <source>
        <dbReference type="Proteomes" id="UP000266723"/>
    </source>
</evidence>
<gene>
    <name evidence="1" type="ORF">DY000_02018245</name>
</gene>
<dbReference type="EMBL" id="QGKV02000759">
    <property type="protein sequence ID" value="KAF3566418.1"/>
    <property type="molecule type" value="Genomic_DNA"/>
</dbReference>
<organism evidence="1 2">
    <name type="scientific">Brassica cretica</name>
    <name type="common">Mustard</name>
    <dbReference type="NCBI Taxonomy" id="69181"/>
    <lineage>
        <taxon>Eukaryota</taxon>
        <taxon>Viridiplantae</taxon>
        <taxon>Streptophyta</taxon>
        <taxon>Embryophyta</taxon>
        <taxon>Tracheophyta</taxon>
        <taxon>Spermatophyta</taxon>
        <taxon>Magnoliopsida</taxon>
        <taxon>eudicotyledons</taxon>
        <taxon>Gunneridae</taxon>
        <taxon>Pentapetalae</taxon>
        <taxon>rosids</taxon>
        <taxon>malvids</taxon>
        <taxon>Brassicales</taxon>
        <taxon>Brassicaceae</taxon>
        <taxon>Brassiceae</taxon>
        <taxon>Brassica</taxon>
    </lineage>
</organism>
<evidence type="ECO:0000313" key="1">
    <source>
        <dbReference type="EMBL" id="KAF3566418.1"/>
    </source>
</evidence>